<dbReference type="Proteomes" id="UP001458880">
    <property type="component" value="Unassembled WGS sequence"/>
</dbReference>
<feature type="compositionally biased region" description="Polar residues" evidence="1">
    <location>
        <begin position="390"/>
        <end position="399"/>
    </location>
</feature>
<dbReference type="AlphaFoldDB" id="A0AAW1MHL4"/>
<feature type="domain" description="Transducer of regulated CREB activity N-terminal" evidence="2">
    <location>
        <begin position="318"/>
        <end position="381"/>
    </location>
</feature>
<protein>
    <submittedName>
        <fullName evidence="3">Transducer of regulated CREB activity, N terminus</fullName>
    </submittedName>
</protein>
<reference evidence="3 4" key="1">
    <citation type="journal article" date="2024" name="BMC Genomics">
        <title>De novo assembly and annotation of Popillia japonica's genome with initial clues to its potential as an invasive pest.</title>
        <authorList>
            <person name="Cucini C."/>
            <person name="Boschi S."/>
            <person name="Funari R."/>
            <person name="Cardaioli E."/>
            <person name="Iannotti N."/>
            <person name="Marturano G."/>
            <person name="Paoli F."/>
            <person name="Bruttini M."/>
            <person name="Carapelli A."/>
            <person name="Frati F."/>
            <person name="Nardi F."/>
        </authorList>
    </citation>
    <scope>NUCLEOTIDE SEQUENCE [LARGE SCALE GENOMIC DNA]</scope>
    <source>
        <strain evidence="3">DMR45628</strain>
    </source>
</reference>
<dbReference type="PANTHER" id="PTHR13333">
    <property type="entry name" value="M-AAA PROTEASE-INTERACTING PROTEIN 1, MITOCHONDRIAL"/>
    <property type="match status" value="1"/>
</dbReference>
<keyword evidence="4" id="KW-1185">Reference proteome</keyword>
<dbReference type="InterPro" id="IPR024783">
    <property type="entry name" value="TORC_N"/>
</dbReference>
<feature type="region of interest" description="Disordered" evidence="1">
    <location>
        <begin position="376"/>
        <end position="399"/>
    </location>
</feature>
<organism evidence="3 4">
    <name type="scientific">Popillia japonica</name>
    <name type="common">Japanese beetle</name>
    <dbReference type="NCBI Taxonomy" id="7064"/>
    <lineage>
        <taxon>Eukaryota</taxon>
        <taxon>Metazoa</taxon>
        <taxon>Ecdysozoa</taxon>
        <taxon>Arthropoda</taxon>
        <taxon>Hexapoda</taxon>
        <taxon>Insecta</taxon>
        <taxon>Pterygota</taxon>
        <taxon>Neoptera</taxon>
        <taxon>Endopterygota</taxon>
        <taxon>Coleoptera</taxon>
        <taxon>Polyphaga</taxon>
        <taxon>Scarabaeiformia</taxon>
        <taxon>Scarabaeidae</taxon>
        <taxon>Rutelinae</taxon>
        <taxon>Popillia</taxon>
    </lineage>
</organism>
<dbReference type="GO" id="GO:0005743">
    <property type="term" value="C:mitochondrial inner membrane"/>
    <property type="evidence" value="ECO:0007669"/>
    <property type="project" value="TreeGrafter"/>
</dbReference>
<proteinExistence type="predicted"/>
<dbReference type="GO" id="GO:0043022">
    <property type="term" value="F:ribosome binding"/>
    <property type="evidence" value="ECO:0007669"/>
    <property type="project" value="TreeGrafter"/>
</dbReference>
<dbReference type="Pfam" id="PF12884">
    <property type="entry name" value="TORC_N"/>
    <property type="match status" value="1"/>
</dbReference>
<evidence type="ECO:0000313" key="3">
    <source>
        <dbReference type="EMBL" id="KAK9745486.1"/>
    </source>
</evidence>
<evidence type="ECO:0000259" key="2">
    <source>
        <dbReference type="Pfam" id="PF12884"/>
    </source>
</evidence>
<dbReference type="GO" id="GO:0008140">
    <property type="term" value="F:cAMP response element binding protein binding"/>
    <property type="evidence" value="ECO:0007669"/>
    <property type="project" value="InterPro"/>
</dbReference>
<dbReference type="PANTHER" id="PTHR13333:SF5">
    <property type="entry name" value="M-AAA PROTEASE-INTERACTING PROTEIN 1, MITOCHONDRIAL"/>
    <property type="match status" value="1"/>
</dbReference>
<dbReference type="EMBL" id="JASPKY010000048">
    <property type="protein sequence ID" value="KAK9745486.1"/>
    <property type="molecule type" value="Genomic_DNA"/>
</dbReference>
<evidence type="ECO:0000313" key="4">
    <source>
        <dbReference type="Proteomes" id="UP001458880"/>
    </source>
</evidence>
<gene>
    <name evidence="3" type="ORF">QE152_g6858</name>
</gene>
<name>A0AAW1MHL4_POPJA</name>
<accession>A0AAW1MHL4</accession>
<dbReference type="GO" id="GO:0032979">
    <property type="term" value="P:protein insertion into mitochondrial inner membrane from matrix"/>
    <property type="evidence" value="ECO:0007669"/>
    <property type="project" value="TreeGrafter"/>
</dbReference>
<comment type="caution">
    <text evidence="3">The sequence shown here is derived from an EMBL/GenBank/DDBJ whole genome shotgun (WGS) entry which is preliminary data.</text>
</comment>
<evidence type="ECO:0000256" key="1">
    <source>
        <dbReference type="SAM" id="MobiDB-lite"/>
    </source>
</evidence>
<dbReference type="GO" id="GO:0051289">
    <property type="term" value="P:protein homotetramerization"/>
    <property type="evidence" value="ECO:0007669"/>
    <property type="project" value="InterPro"/>
</dbReference>
<sequence length="407" mass="46821">MAQNRWRTVTHNLTNLELTSFRIARKLSRFNKTKLKIDNLRHAAPSSQFKSKIDYSKQNDTKKRFYSTNSGPPSTKLPPLMNFPEIMWPSFIKSIRNFILSTFIIKPYFDKDFSLPDFVRGSKQALEVVSSRISQGDIKSLEGLVTSDVVKSIQKSLSLMSVFQREQIAINMEDIVFSFPYQVGIIFNEQESNQKRYVEITMVYHILRGIAAMRERGEELPFNMGMMPEYQKRMCVCNYRFIREYTKGAESDWTINLLNHFRPSDQCGQKFLESARVRRYRPCRLHDPESVLCSSSGYSRSAVKCTTYLQYTVDIMANPRKFSEKIALHNHRQAEETARFEQIMREVSQATSQVAPDRTSSKNTLRINSQTLGTFRGGSLPNVSAGAPTVKTTSRSTESTKVMLILP</sequence>